<gene>
    <name evidence="1" type="ORF">BDN72DRAFT_834149</name>
</gene>
<protein>
    <submittedName>
        <fullName evidence="1">Uncharacterized protein</fullName>
    </submittedName>
</protein>
<dbReference type="EMBL" id="ML208272">
    <property type="protein sequence ID" value="TFK73806.1"/>
    <property type="molecule type" value="Genomic_DNA"/>
</dbReference>
<accession>A0ACD3B7I6</accession>
<proteinExistence type="predicted"/>
<evidence type="ECO:0000313" key="2">
    <source>
        <dbReference type="Proteomes" id="UP000308600"/>
    </source>
</evidence>
<reference evidence="1 2" key="1">
    <citation type="journal article" date="2019" name="Nat. Ecol. Evol.">
        <title>Megaphylogeny resolves global patterns of mushroom evolution.</title>
        <authorList>
            <person name="Varga T."/>
            <person name="Krizsan K."/>
            <person name="Foldi C."/>
            <person name="Dima B."/>
            <person name="Sanchez-Garcia M."/>
            <person name="Sanchez-Ramirez S."/>
            <person name="Szollosi G.J."/>
            <person name="Szarkandi J.G."/>
            <person name="Papp V."/>
            <person name="Albert L."/>
            <person name="Andreopoulos W."/>
            <person name="Angelini C."/>
            <person name="Antonin V."/>
            <person name="Barry K.W."/>
            <person name="Bougher N.L."/>
            <person name="Buchanan P."/>
            <person name="Buyck B."/>
            <person name="Bense V."/>
            <person name="Catcheside P."/>
            <person name="Chovatia M."/>
            <person name="Cooper J."/>
            <person name="Damon W."/>
            <person name="Desjardin D."/>
            <person name="Finy P."/>
            <person name="Geml J."/>
            <person name="Haridas S."/>
            <person name="Hughes K."/>
            <person name="Justo A."/>
            <person name="Karasinski D."/>
            <person name="Kautmanova I."/>
            <person name="Kiss B."/>
            <person name="Kocsube S."/>
            <person name="Kotiranta H."/>
            <person name="LaButti K.M."/>
            <person name="Lechner B.E."/>
            <person name="Liimatainen K."/>
            <person name="Lipzen A."/>
            <person name="Lukacs Z."/>
            <person name="Mihaltcheva S."/>
            <person name="Morgado L.N."/>
            <person name="Niskanen T."/>
            <person name="Noordeloos M.E."/>
            <person name="Ohm R.A."/>
            <person name="Ortiz-Santana B."/>
            <person name="Ovrebo C."/>
            <person name="Racz N."/>
            <person name="Riley R."/>
            <person name="Savchenko A."/>
            <person name="Shiryaev A."/>
            <person name="Soop K."/>
            <person name="Spirin V."/>
            <person name="Szebenyi C."/>
            <person name="Tomsovsky M."/>
            <person name="Tulloss R.E."/>
            <person name="Uehling J."/>
            <person name="Grigoriev I.V."/>
            <person name="Vagvolgyi C."/>
            <person name="Papp T."/>
            <person name="Martin F.M."/>
            <person name="Miettinen O."/>
            <person name="Hibbett D.S."/>
            <person name="Nagy L.G."/>
        </authorList>
    </citation>
    <scope>NUCLEOTIDE SEQUENCE [LARGE SCALE GENOMIC DNA]</scope>
    <source>
        <strain evidence="1 2">NL-1719</strain>
    </source>
</reference>
<name>A0ACD3B7I6_9AGAR</name>
<sequence length="226" mass="26134">MKVSPAGLVLPLELEHIILQMALENDMTDAKNLLFVAKYVFDWLIPILYKVVTLCRSLNTYPPLHLPITKLPHYGRYVHHLFIEQASDEVIDRYLEFSGPTLQNLKRVVRLPLTHLDLNFSAAINIHFTPVTLSGFSNITHLDVEDPNIPFLSHFPSLTHLVLGAEDDPTLYKGTLEQHSRLRVLILWEYEERDFPELQQRVIHGVEDARVVHLKYGDRAWKMKAL</sequence>
<organism evidence="1 2">
    <name type="scientific">Pluteus cervinus</name>
    <dbReference type="NCBI Taxonomy" id="181527"/>
    <lineage>
        <taxon>Eukaryota</taxon>
        <taxon>Fungi</taxon>
        <taxon>Dikarya</taxon>
        <taxon>Basidiomycota</taxon>
        <taxon>Agaricomycotina</taxon>
        <taxon>Agaricomycetes</taxon>
        <taxon>Agaricomycetidae</taxon>
        <taxon>Agaricales</taxon>
        <taxon>Pluteineae</taxon>
        <taxon>Pluteaceae</taxon>
        <taxon>Pluteus</taxon>
    </lineage>
</organism>
<evidence type="ECO:0000313" key="1">
    <source>
        <dbReference type="EMBL" id="TFK73806.1"/>
    </source>
</evidence>
<keyword evidence="2" id="KW-1185">Reference proteome</keyword>
<dbReference type="Proteomes" id="UP000308600">
    <property type="component" value="Unassembled WGS sequence"/>
</dbReference>